<dbReference type="Pfam" id="PF00027">
    <property type="entry name" value="cNMP_binding"/>
    <property type="match status" value="1"/>
</dbReference>
<dbReference type="Gene3D" id="3.30.750.24">
    <property type="entry name" value="STAS domain"/>
    <property type="match status" value="1"/>
</dbReference>
<evidence type="ECO:0000259" key="2">
    <source>
        <dbReference type="PROSITE" id="PS50042"/>
    </source>
</evidence>
<feature type="transmembrane region" description="Helical" evidence="1">
    <location>
        <begin position="217"/>
        <end position="244"/>
    </location>
</feature>
<dbReference type="InterPro" id="IPR036513">
    <property type="entry name" value="STAS_dom_sf"/>
</dbReference>
<evidence type="ECO:0000256" key="1">
    <source>
        <dbReference type="SAM" id="Phobius"/>
    </source>
</evidence>
<comment type="caution">
    <text evidence="4">The sequence shown here is derived from an EMBL/GenBank/DDBJ whole genome shotgun (WGS) entry which is preliminary data.</text>
</comment>
<dbReference type="AlphaFoldDB" id="A0A562ZQ38"/>
<dbReference type="SUPFAM" id="SSF51206">
    <property type="entry name" value="cAMP-binding domain-like"/>
    <property type="match status" value="1"/>
</dbReference>
<dbReference type="InterPro" id="IPR002645">
    <property type="entry name" value="STAS_dom"/>
</dbReference>
<feature type="domain" description="STAS" evidence="3">
    <location>
        <begin position="487"/>
        <end position="567"/>
    </location>
</feature>
<feature type="transmembrane region" description="Helical" evidence="1">
    <location>
        <begin position="274"/>
        <end position="295"/>
    </location>
</feature>
<feature type="transmembrane region" description="Helical" evidence="1">
    <location>
        <begin position="356"/>
        <end position="377"/>
    </location>
</feature>
<dbReference type="Proteomes" id="UP000318199">
    <property type="component" value="Unassembled WGS sequence"/>
</dbReference>
<dbReference type="PANTHER" id="PTHR43310:SF1">
    <property type="entry name" value="SULFATE TRANSPORTER YBAR-RELATED"/>
    <property type="match status" value="1"/>
</dbReference>
<feature type="transmembrane region" description="Helical" evidence="1">
    <location>
        <begin position="420"/>
        <end position="448"/>
    </location>
</feature>
<feature type="transmembrane region" description="Helical" evidence="1">
    <location>
        <begin position="184"/>
        <end position="205"/>
    </location>
</feature>
<dbReference type="InterPro" id="IPR018490">
    <property type="entry name" value="cNMP-bd_dom_sf"/>
</dbReference>
<dbReference type="InterPro" id="IPR052706">
    <property type="entry name" value="Membrane-Transporter-like"/>
</dbReference>
<organism evidence="4 5">
    <name type="scientific">Caenimonas sedimenti</name>
    <dbReference type="NCBI Taxonomy" id="2596921"/>
    <lineage>
        <taxon>Bacteria</taxon>
        <taxon>Pseudomonadati</taxon>
        <taxon>Pseudomonadota</taxon>
        <taxon>Betaproteobacteria</taxon>
        <taxon>Burkholderiales</taxon>
        <taxon>Comamonadaceae</taxon>
        <taxon>Caenimonas</taxon>
    </lineage>
</organism>
<feature type="domain" description="Cyclic nucleotide-binding" evidence="2">
    <location>
        <begin position="608"/>
        <end position="708"/>
    </location>
</feature>
<dbReference type="OrthoDB" id="9769739at2"/>
<dbReference type="Gene3D" id="2.60.120.10">
    <property type="entry name" value="Jelly Rolls"/>
    <property type="match status" value="1"/>
</dbReference>
<keyword evidence="1" id="KW-1133">Transmembrane helix</keyword>
<dbReference type="PROSITE" id="PS50042">
    <property type="entry name" value="CNMP_BINDING_3"/>
    <property type="match status" value="1"/>
</dbReference>
<protein>
    <submittedName>
        <fullName evidence="4">Cyclic nucleotide-binding domain-containing protein</fullName>
    </submittedName>
</protein>
<dbReference type="SUPFAM" id="SSF52091">
    <property type="entry name" value="SpoIIaa-like"/>
    <property type="match status" value="1"/>
</dbReference>
<feature type="transmembrane region" description="Helical" evidence="1">
    <location>
        <begin position="93"/>
        <end position="112"/>
    </location>
</feature>
<evidence type="ECO:0000313" key="4">
    <source>
        <dbReference type="EMBL" id="TWO70405.1"/>
    </source>
</evidence>
<accession>A0A562ZQ38</accession>
<dbReference type="EMBL" id="VOBQ01000012">
    <property type="protein sequence ID" value="TWO70405.1"/>
    <property type="molecule type" value="Genomic_DNA"/>
</dbReference>
<feature type="transmembrane region" description="Helical" evidence="1">
    <location>
        <begin position="33"/>
        <end position="56"/>
    </location>
</feature>
<keyword evidence="1" id="KW-0472">Membrane</keyword>
<dbReference type="InterPro" id="IPR000595">
    <property type="entry name" value="cNMP-bd_dom"/>
</dbReference>
<reference evidence="4 5" key="1">
    <citation type="submission" date="2019-07" db="EMBL/GenBank/DDBJ databases">
        <title>Caenimonas sedimenti sp. nov., isolated from activated sludge.</title>
        <authorList>
            <person name="Xu J."/>
        </authorList>
    </citation>
    <scope>NUCLEOTIDE SEQUENCE [LARGE SCALE GENOMIC DNA]</scope>
    <source>
        <strain evidence="4 5">HX-9-20</strain>
    </source>
</reference>
<feature type="transmembrane region" description="Helical" evidence="1">
    <location>
        <begin position="62"/>
        <end position="81"/>
    </location>
</feature>
<dbReference type="CDD" id="cd00038">
    <property type="entry name" value="CAP_ED"/>
    <property type="match status" value="1"/>
</dbReference>
<proteinExistence type="predicted"/>
<feature type="transmembrane region" description="Helical" evidence="1">
    <location>
        <begin position="383"/>
        <end position="399"/>
    </location>
</feature>
<dbReference type="Pfam" id="PF01740">
    <property type="entry name" value="STAS"/>
    <property type="match status" value="1"/>
</dbReference>
<dbReference type="CDD" id="cd07042">
    <property type="entry name" value="STAS_SulP_like_sulfate_transporter"/>
    <property type="match status" value="1"/>
</dbReference>
<keyword evidence="5" id="KW-1185">Reference proteome</keyword>
<gene>
    <name evidence="4" type="ORF">FN976_15600</name>
</gene>
<evidence type="ECO:0000259" key="3">
    <source>
        <dbReference type="PROSITE" id="PS50801"/>
    </source>
</evidence>
<sequence length="746" mass="80064">MRRVSTGRLSILVEEDVDLPLPKAAGGALTGGLLALGTILPQTLALVAIAYAPLLLVGLPLNPLWCLWSAIAGITIMFILARGGGAIFGVRPGAALLYASTLTTCIGLAPSLKLQAAGVMALAAACMTVAGIVIWLSVRTGATAFARYLPAPVGRGLSLGFGLTILWIQVKTLGGWFINAKGGFQYPIAAIAAAFLVLVLLAVALPWRKKHPNKPYLLLLLPVAAAVVWGIEYVTSIPFGWIAAPAVKAPMDLLPLWLPQNLGGAVPQVDHLQALLPVITVLIGQALFVAFTFMVDAAGNAAALENLTGDAYDLNGELRASAITMITLPWFGLVPASSMIAATRPLYDNGIKNAQAIWLGNLVVIAGLLGLVGLVWLGLNRLPLVYVVAALVIIGLNLLEPSLFERPGRSQGERQMWWQTWLIGLVFALSSGIFAMLAGFAVAVGQLVKGVEGTIIRSTYTLKDIRSRRWRNEEEDALIRRSGERCVVIALQGTASFAVARRIREEISRLVNPKNMDVLLVDAHRVTHWDLTALEAFKRMADEFQRTHVEFMLSHPTADVRKMLSETIMMFSNTDKALEWAENEILRRQGIAPALQNKPYSRVDALPLVAEMSDEGRRLLSSHGKVITVAAGMPVFNAGDNDGSLLVVLAGNVSIEVPAAPGSEALRVASFGTGMVFGEMAFLDGTPRSGKATATSSCQLFLLSRNNFATWAQQYPHDAQLLLNNIAKQLSHRLRFTTGQLIAVNA</sequence>
<evidence type="ECO:0000313" key="5">
    <source>
        <dbReference type="Proteomes" id="UP000318199"/>
    </source>
</evidence>
<dbReference type="PANTHER" id="PTHR43310">
    <property type="entry name" value="SULFATE TRANSPORTER YBAR-RELATED"/>
    <property type="match status" value="1"/>
</dbReference>
<dbReference type="SMART" id="SM00100">
    <property type="entry name" value="cNMP"/>
    <property type="match status" value="1"/>
</dbReference>
<name>A0A562ZQ38_9BURK</name>
<dbReference type="InterPro" id="IPR014710">
    <property type="entry name" value="RmlC-like_jellyroll"/>
</dbReference>
<keyword evidence="1" id="KW-0812">Transmembrane</keyword>
<dbReference type="PROSITE" id="PS50801">
    <property type="entry name" value="STAS"/>
    <property type="match status" value="1"/>
</dbReference>
<feature type="transmembrane region" description="Helical" evidence="1">
    <location>
        <begin position="118"/>
        <end position="138"/>
    </location>
</feature>